<sequence length="156" mass="17176">MSFYSLPDESEISARDNASGVGDGYSISDNAGDSRSMVAGTDKGANMQRSTSSTPESLNSQKSFKDVYEYGPLSHGSHILLEKRRELLGGLADSDEEYRIIKGRAKLLIKMLQYSNGECGTDCSEPDAESVPKKEKKEFKYGQKDAIMRVYIPMGK</sequence>
<dbReference type="EMBL" id="JANBPU010000147">
    <property type="protein sequence ID" value="KAJ1915410.1"/>
    <property type="molecule type" value="Genomic_DNA"/>
</dbReference>
<dbReference type="Proteomes" id="UP001150538">
    <property type="component" value="Unassembled WGS sequence"/>
</dbReference>
<reference evidence="2" key="1">
    <citation type="submission" date="2022-07" db="EMBL/GenBank/DDBJ databases">
        <title>Phylogenomic reconstructions and comparative analyses of Kickxellomycotina fungi.</title>
        <authorList>
            <person name="Reynolds N.K."/>
            <person name="Stajich J.E."/>
            <person name="Barry K."/>
            <person name="Grigoriev I.V."/>
            <person name="Crous P."/>
            <person name="Smith M.E."/>
        </authorList>
    </citation>
    <scope>NUCLEOTIDE SEQUENCE</scope>
    <source>
        <strain evidence="2">NBRC 100468</strain>
    </source>
</reference>
<accession>A0A9W7ZSM1</accession>
<keyword evidence="3" id="KW-1185">Reference proteome</keyword>
<protein>
    <submittedName>
        <fullName evidence="2">Uncharacterized protein</fullName>
    </submittedName>
</protein>
<proteinExistence type="predicted"/>
<name>A0A9W7ZSM1_9FUNG</name>
<feature type="compositionally biased region" description="Polar residues" evidence="1">
    <location>
        <begin position="47"/>
        <end position="61"/>
    </location>
</feature>
<evidence type="ECO:0000313" key="2">
    <source>
        <dbReference type="EMBL" id="KAJ1915410.1"/>
    </source>
</evidence>
<gene>
    <name evidence="2" type="ORF">H4219_004340</name>
</gene>
<organism evidence="2 3">
    <name type="scientific">Mycoemilia scoparia</name>
    <dbReference type="NCBI Taxonomy" id="417184"/>
    <lineage>
        <taxon>Eukaryota</taxon>
        <taxon>Fungi</taxon>
        <taxon>Fungi incertae sedis</taxon>
        <taxon>Zoopagomycota</taxon>
        <taxon>Kickxellomycotina</taxon>
        <taxon>Kickxellomycetes</taxon>
        <taxon>Kickxellales</taxon>
        <taxon>Kickxellaceae</taxon>
        <taxon>Mycoemilia</taxon>
    </lineage>
</organism>
<feature type="region of interest" description="Disordered" evidence="1">
    <location>
        <begin position="1"/>
        <end position="61"/>
    </location>
</feature>
<evidence type="ECO:0000313" key="3">
    <source>
        <dbReference type="Proteomes" id="UP001150538"/>
    </source>
</evidence>
<evidence type="ECO:0000256" key="1">
    <source>
        <dbReference type="SAM" id="MobiDB-lite"/>
    </source>
</evidence>
<dbReference type="AlphaFoldDB" id="A0A9W7ZSM1"/>
<comment type="caution">
    <text evidence="2">The sequence shown here is derived from an EMBL/GenBank/DDBJ whole genome shotgun (WGS) entry which is preliminary data.</text>
</comment>